<evidence type="ECO:0000256" key="2">
    <source>
        <dbReference type="ARBA" id="ARBA00005582"/>
    </source>
</evidence>
<evidence type="ECO:0000256" key="15">
    <source>
        <dbReference type="ARBA" id="ARBA00041979"/>
    </source>
</evidence>
<dbReference type="GO" id="GO:0006260">
    <property type="term" value="P:DNA replication"/>
    <property type="evidence" value="ECO:0007669"/>
    <property type="project" value="UniProtKB-KW"/>
</dbReference>
<evidence type="ECO:0000256" key="10">
    <source>
        <dbReference type="ARBA" id="ARBA00035861"/>
    </source>
</evidence>
<dbReference type="PANTHER" id="PTHR47707">
    <property type="entry name" value="8-OXO-DGTP DIPHOSPHATASE"/>
    <property type="match status" value="1"/>
</dbReference>
<evidence type="ECO:0000256" key="5">
    <source>
        <dbReference type="ARBA" id="ARBA00022723"/>
    </source>
</evidence>
<dbReference type="SUPFAM" id="SSF51391">
    <property type="entry name" value="Thiamin phosphate synthase"/>
    <property type="match status" value="1"/>
</dbReference>
<dbReference type="InterPro" id="IPR036206">
    <property type="entry name" value="ThiamineP_synth_sf"/>
</dbReference>
<keyword evidence="6" id="KW-0227">DNA damage</keyword>
<dbReference type="SUPFAM" id="SSF55811">
    <property type="entry name" value="Nudix"/>
    <property type="match status" value="1"/>
</dbReference>
<dbReference type="GO" id="GO:0009228">
    <property type="term" value="P:thiamine biosynthetic process"/>
    <property type="evidence" value="ECO:0007669"/>
    <property type="project" value="UniProtKB-KW"/>
</dbReference>
<comment type="catalytic activity">
    <reaction evidence="10">
        <text>8-oxo-dGTP + H2O = 8-oxo-dGMP + diphosphate + H(+)</text>
        <dbReference type="Rhea" id="RHEA:31575"/>
        <dbReference type="ChEBI" id="CHEBI:15377"/>
        <dbReference type="ChEBI" id="CHEBI:15378"/>
        <dbReference type="ChEBI" id="CHEBI:33019"/>
        <dbReference type="ChEBI" id="CHEBI:63224"/>
        <dbReference type="ChEBI" id="CHEBI:77896"/>
        <dbReference type="EC" id="3.6.1.55"/>
    </reaction>
</comment>
<keyword evidence="5" id="KW-0479">Metal-binding</keyword>
<dbReference type="GO" id="GO:0008413">
    <property type="term" value="F:8-oxo-7,8-dihydroguanosine triphosphate pyrophosphatase activity"/>
    <property type="evidence" value="ECO:0007669"/>
    <property type="project" value="TreeGrafter"/>
</dbReference>
<dbReference type="GO" id="GO:0006281">
    <property type="term" value="P:DNA repair"/>
    <property type="evidence" value="ECO:0007669"/>
    <property type="project" value="UniProtKB-KW"/>
</dbReference>
<dbReference type="Gene3D" id="3.20.20.70">
    <property type="entry name" value="Aldolase class I"/>
    <property type="match status" value="1"/>
</dbReference>
<evidence type="ECO:0000256" key="12">
    <source>
        <dbReference type="ARBA" id="ARBA00038905"/>
    </source>
</evidence>
<dbReference type="GO" id="GO:0046872">
    <property type="term" value="F:metal ion binding"/>
    <property type="evidence" value="ECO:0007669"/>
    <property type="project" value="UniProtKB-KW"/>
</dbReference>
<feature type="domain" description="Nudix hydrolase" evidence="17">
    <location>
        <begin position="2"/>
        <end position="128"/>
    </location>
</feature>
<evidence type="ECO:0000256" key="11">
    <source>
        <dbReference type="ARBA" id="ARBA00036904"/>
    </source>
</evidence>
<dbReference type="CDD" id="cd03425">
    <property type="entry name" value="NUDIX_MutT_NudA_like"/>
    <property type="match status" value="1"/>
</dbReference>
<dbReference type="Proteomes" id="UP001056649">
    <property type="component" value="Chromosome"/>
</dbReference>
<evidence type="ECO:0000256" key="3">
    <source>
        <dbReference type="ARBA" id="ARBA00022457"/>
    </source>
</evidence>
<evidence type="ECO:0000256" key="16">
    <source>
        <dbReference type="ARBA" id="ARBA00042798"/>
    </source>
</evidence>
<dbReference type="PROSITE" id="PS00893">
    <property type="entry name" value="NUDIX_BOX"/>
    <property type="match status" value="1"/>
</dbReference>
<dbReference type="InterPro" id="IPR020476">
    <property type="entry name" value="Nudix_hydrolase"/>
</dbReference>
<dbReference type="InterPro" id="IPR020084">
    <property type="entry name" value="NUDIX_hydrolase_CS"/>
</dbReference>
<dbReference type="EC" id="3.6.1.55" evidence="12"/>
<evidence type="ECO:0000259" key="17">
    <source>
        <dbReference type="PROSITE" id="PS51462"/>
    </source>
</evidence>
<evidence type="ECO:0000256" key="6">
    <source>
        <dbReference type="ARBA" id="ARBA00022763"/>
    </source>
</evidence>
<dbReference type="Pfam" id="PF14815">
    <property type="entry name" value="NUDIX_4"/>
    <property type="match status" value="1"/>
</dbReference>
<dbReference type="InterPro" id="IPR015797">
    <property type="entry name" value="NUDIX_hydrolase-like_dom_sf"/>
</dbReference>
<reference evidence="18" key="1">
    <citation type="journal article" date="2022" name="Mol. Ecol. Resour.">
        <title>The complete and closed genome of the facultative generalist Candidatus Endoriftia persephone from deep-sea hydrothermal vents.</title>
        <authorList>
            <person name="de Oliveira A.L."/>
            <person name="Srivastava A."/>
            <person name="Espada-Hinojosa S."/>
            <person name="Bright M."/>
        </authorList>
    </citation>
    <scope>NUCLEOTIDE SEQUENCE</scope>
    <source>
        <strain evidence="18">Tica-EPR-9o50.N</strain>
    </source>
</reference>
<dbReference type="PANTHER" id="PTHR47707:SF1">
    <property type="entry name" value="NUDIX HYDROLASE FAMILY PROTEIN"/>
    <property type="match status" value="1"/>
</dbReference>
<comment type="similarity">
    <text evidence="2">Belongs to the Nudix hydrolase family.</text>
</comment>
<dbReference type="InterPro" id="IPR000086">
    <property type="entry name" value="NUDIX_hydrolase_dom"/>
</dbReference>
<evidence type="ECO:0000256" key="9">
    <source>
        <dbReference type="ARBA" id="ARBA00023204"/>
    </source>
</evidence>
<dbReference type="Gene3D" id="3.90.79.10">
    <property type="entry name" value="Nucleoside Triphosphate Pyrophosphohydrolase"/>
    <property type="match status" value="1"/>
</dbReference>
<dbReference type="InterPro" id="IPR013785">
    <property type="entry name" value="Aldolase_TIM"/>
</dbReference>
<dbReference type="KEGG" id="eps:L0Y14_04295"/>
<dbReference type="NCBIfam" id="NF006530">
    <property type="entry name" value="PRK08999.1"/>
    <property type="match status" value="1"/>
</dbReference>
<keyword evidence="4" id="KW-0235">DNA replication</keyword>
<comment type="cofactor">
    <cofactor evidence="1">
        <name>Mg(2+)</name>
        <dbReference type="ChEBI" id="CHEBI:18420"/>
    </cofactor>
</comment>
<comment type="catalytic activity">
    <reaction evidence="11">
        <text>8-oxo-GTP + H2O = 8-oxo-GMP + diphosphate + H(+)</text>
        <dbReference type="Rhea" id="RHEA:67616"/>
        <dbReference type="ChEBI" id="CHEBI:15377"/>
        <dbReference type="ChEBI" id="CHEBI:15378"/>
        <dbReference type="ChEBI" id="CHEBI:33019"/>
        <dbReference type="ChEBI" id="CHEBI:143553"/>
        <dbReference type="ChEBI" id="CHEBI:145694"/>
    </reaction>
</comment>
<evidence type="ECO:0000313" key="19">
    <source>
        <dbReference type="Proteomes" id="UP001056649"/>
    </source>
</evidence>
<name>A0A9J7A0X0_9GAMM</name>
<dbReference type="GO" id="GO:0035539">
    <property type="term" value="F:8-oxo-7,8-dihydrodeoxyguanosine triphosphate pyrophosphatase activity"/>
    <property type="evidence" value="ECO:0007669"/>
    <property type="project" value="UniProtKB-EC"/>
</dbReference>
<proteinExistence type="inferred from homology"/>
<gene>
    <name evidence="18" type="ORF">L0Y14_04295</name>
</gene>
<dbReference type="InterPro" id="IPR022998">
    <property type="entry name" value="ThiamineP_synth_TenI"/>
</dbReference>
<evidence type="ECO:0000313" key="18">
    <source>
        <dbReference type="EMBL" id="USF88464.1"/>
    </source>
</evidence>
<dbReference type="CDD" id="cd00564">
    <property type="entry name" value="TMP_TenI"/>
    <property type="match status" value="1"/>
</dbReference>
<evidence type="ECO:0000256" key="8">
    <source>
        <dbReference type="ARBA" id="ARBA00022842"/>
    </source>
</evidence>
<evidence type="ECO:0000256" key="7">
    <source>
        <dbReference type="ARBA" id="ARBA00022801"/>
    </source>
</evidence>
<dbReference type="PROSITE" id="PS51462">
    <property type="entry name" value="NUDIX"/>
    <property type="match status" value="1"/>
</dbReference>
<dbReference type="Pfam" id="PF02581">
    <property type="entry name" value="TMP-TENI"/>
    <property type="match status" value="1"/>
</dbReference>
<keyword evidence="7 18" id="KW-0378">Hydrolase</keyword>
<keyword evidence="3" id="KW-0515">Mutator protein</keyword>
<dbReference type="EMBL" id="CP090569">
    <property type="protein sequence ID" value="USF88464.1"/>
    <property type="molecule type" value="Genomic_DNA"/>
</dbReference>
<dbReference type="FunFam" id="3.90.79.10:FF:000014">
    <property type="entry name" value="8-oxo-dGTP diphosphatase MutT"/>
    <property type="match status" value="1"/>
</dbReference>
<accession>A0A9J7A0X0</accession>
<dbReference type="RefSeq" id="WP_005960901.1">
    <property type="nucleotide sequence ID" value="NZ_CP090569.1"/>
</dbReference>
<organism evidence="18 19">
    <name type="scientific">Candidatus Endoriftia persephonae</name>
    <dbReference type="NCBI Taxonomy" id="393765"/>
    <lineage>
        <taxon>Bacteria</taxon>
        <taxon>Pseudomonadati</taxon>
        <taxon>Pseudomonadota</taxon>
        <taxon>Gammaproteobacteria</taxon>
        <taxon>Chromatiales</taxon>
        <taxon>Sedimenticolaceae</taxon>
        <taxon>Candidatus Endoriftia</taxon>
    </lineage>
</organism>
<dbReference type="AlphaFoldDB" id="A0A9J7A0X0"/>
<dbReference type="InterPro" id="IPR047127">
    <property type="entry name" value="MutT-like"/>
</dbReference>
<evidence type="ECO:0000256" key="14">
    <source>
        <dbReference type="ARBA" id="ARBA00041592"/>
    </source>
</evidence>
<keyword evidence="9" id="KW-0234">DNA repair</keyword>
<sequence>MTLIHVAAAAIIDSAGRVLISKRHEHLHQGGLWEFPGGKLEPGESVEAALRRELYEELGIRISRFEPLIRVTHHYAECSVLLDVYRVFSYQGEPRGMEGQPLNWVLPEAMEPALFPAADRPIISALQLPSRYLITGEDPTNPEAFCARLERALKRDCRLLQLRAHGLSDVAYRSLLGEALALSQAHGARLLINRPQRSLDWFGVADGVHLNRHQLFELTARPQAAGLLGASCHDLQELKQAERLGLDYALLSSVLPTATHPEARPLGWAQFRTLLEQVNIPVYALGGMGMEQLSTAREHGAQGIAAIRGLW</sequence>
<keyword evidence="19" id="KW-1185">Reference proteome</keyword>
<evidence type="ECO:0000256" key="13">
    <source>
        <dbReference type="ARBA" id="ARBA00040794"/>
    </source>
</evidence>
<dbReference type="PRINTS" id="PR00502">
    <property type="entry name" value="NUDIXFAMILY"/>
</dbReference>
<keyword evidence="8" id="KW-0460">Magnesium</keyword>
<dbReference type="GO" id="GO:0044715">
    <property type="term" value="F:8-oxo-dGDP phosphatase activity"/>
    <property type="evidence" value="ECO:0007669"/>
    <property type="project" value="TreeGrafter"/>
</dbReference>
<evidence type="ECO:0000256" key="1">
    <source>
        <dbReference type="ARBA" id="ARBA00001946"/>
    </source>
</evidence>
<protein>
    <recommendedName>
        <fullName evidence="13">8-oxo-dGTP diphosphatase</fullName>
        <ecNumber evidence="12">3.6.1.55</ecNumber>
    </recommendedName>
    <alternativeName>
        <fullName evidence="16">7,8-dihydro-8-oxoguanine-triphosphatase</fullName>
    </alternativeName>
    <alternativeName>
        <fullName evidence="15">Mutator protein MutT</fullName>
    </alternativeName>
    <alternativeName>
        <fullName evidence="14">dGTP pyrophosphohydrolase</fullName>
    </alternativeName>
</protein>
<evidence type="ECO:0000256" key="4">
    <source>
        <dbReference type="ARBA" id="ARBA00022705"/>
    </source>
</evidence>
<dbReference type="InterPro" id="IPR029119">
    <property type="entry name" value="MutY_C"/>
</dbReference>
<dbReference type="GO" id="GO:0044716">
    <property type="term" value="F:8-oxo-GDP phosphatase activity"/>
    <property type="evidence" value="ECO:0007669"/>
    <property type="project" value="TreeGrafter"/>
</dbReference>